<dbReference type="EMBL" id="CP017141">
    <property type="protein sequence ID" value="AOM80096.1"/>
    <property type="molecule type" value="Genomic_DNA"/>
</dbReference>
<dbReference type="PROSITE" id="PS51257">
    <property type="entry name" value="PROKAR_LIPOPROTEIN"/>
    <property type="match status" value="1"/>
</dbReference>
<organism evidence="1 2">
    <name type="scientific">Pedobacter steynii</name>
    <dbReference type="NCBI Taxonomy" id="430522"/>
    <lineage>
        <taxon>Bacteria</taxon>
        <taxon>Pseudomonadati</taxon>
        <taxon>Bacteroidota</taxon>
        <taxon>Sphingobacteriia</taxon>
        <taxon>Sphingobacteriales</taxon>
        <taxon>Sphingobacteriaceae</taxon>
        <taxon>Pedobacter</taxon>
    </lineage>
</organism>
<reference evidence="1 2" key="1">
    <citation type="submission" date="2016-08" db="EMBL/GenBank/DDBJ databases">
        <authorList>
            <person name="Seilhamer J.J."/>
        </authorList>
    </citation>
    <scope>NUCLEOTIDE SEQUENCE [LARGE SCALE GENOMIC DNA]</scope>
    <source>
        <strain evidence="1 2">DX4</strain>
    </source>
</reference>
<evidence type="ECO:0000313" key="2">
    <source>
        <dbReference type="Proteomes" id="UP000094313"/>
    </source>
</evidence>
<protein>
    <recommendedName>
        <fullName evidence="3">DUF4249 domain-containing protein</fullName>
    </recommendedName>
</protein>
<accession>A0A1D7QN54</accession>
<gene>
    <name evidence="1" type="ORF">BFS30_24795</name>
</gene>
<name>A0A1D7QN54_9SPHI</name>
<proteinExistence type="predicted"/>
<dbReference type="RefSeq" id="WP_069381758.1">
    <property type="nucleotide sequence ID" value="NZ_CP017141.1"/>
</dbReference>
<dbReference type="InterPro" id="IPR025345">
    <property type="entry name" value="DUF4249"/>
</dbReference>
<dbReference type="OrthoDB" id="752487at2"/>
<keyword evidence="2" id="KW-1185">Reference proteome</keyword>
<dbReference type="AlphaFoldDB" id="A0A1D7QN54"/>
<evidence type="ECO:0008006" key="3">
    <source>
        <dbReference type="Google" id="ProtNLM"/>
    </source>
</evidence>
<evidence type="ECO:0000313" key="1">
    <source>
        <dbReference type="EMBL" id="AOM80096.1"/>
    </source>
</evidence>
<dbReference type="Proteomes" id="UP000094313">
    <property type="component" value="Chromosome"/>
</dbReference>
<dbReference type="Pfam" id="PF14054">
    <property type="entry name" value="DUF4249"/>
    <property type="match status" value="1"/>
</dbReference>
<dbReference type="KEGG" id="psty:BFS30_24795"/>
<sequence length="285" mass="31924">MKHLRSLTAILLSFVVSLSSCEKKIDIPLPQGAEQLVLNALMNKDSIIYVRLTKLNPGLSVNFKEEQAKEVRLYENGVFKETLFKEERNGRLFYRSTINAVEGFSYKIEAEMAEGKLEGEDIIPGSVSVRPGKLSHETDNEGNEQTKLQFSLTDQANTRNYYRFRVFQLHTSNNDPLLNSFSVDGKTELGSDLTLNTEYTAFFTDDELFDAQDMSYTLSLNYTTVDSAIVEITALSEASYKYLKSSYNAVENAGNPFVEPSSIFSNIQNGLGIVGGLCVKRIVIK</sequence>